<feature type="compositionally biased region" description="Polar residues" evidence="2">
    <location>
        <begin position="183"/>
        <end position="198"/>
    </location>
</feature>
<protein>
    <submittedName>
        <fullName evidence="4">Male-specific lethal 1-like 1 isoform X2</fullName>
    </submittedName>
</protein>
<dbReference type="InterPro" id="IPR026711">
    <property type="entry name" value="Msl-1"/>
</dbReference>
<dbReference type="InterPro" id="IPR029332">
    <property type="entry name" value="PEHE_dom"/>
</dbReference>
<dbReference type="SMART" id="SM01300">
    <property type="entry name" value="PEHE"/>
    <property type="match status" value="1"/>
</dbReference>
<dbReference type="GO" id="GO:0072487">
    <property type="term" value="C:MSL complex"/>
    <property type="evidence" value="ECO:0007669"/>
    <property type="project" value="InterPro"/>
</dbReference>
<dbReference type="EMBL" id="VUJU01003527">
    <property type="protein sequence ID" value="KAF0757614.1"/>
    <property type="molecule type" value="Genomic_DNA"/>
</dbReference>
<dbReference type="Proteomes" id="UP000478052">
    <property type="component" value="Unassembled WGS sequence"/>
</dbReference>
<dbReference type="PANTHER" id="PTHR21656:SF2">
    <property type="entry name" value="MALE-SPECIFIC LETHAL 1 HOMOLOG"/>
    <property type="match status" value="1"/>
</dbReference>
<dbReference type="Pfam" id="PF15275">
    <property type="entry name" value="PEHE"/>
    <property type="match status" value="1"/>
</dbReference>
<dbReference type="OrthoDB" id="6022555at2759"/>
<dbReference type="GO" id="GO:0003682">
    <property type="term" value="F:chromatin binding"/>
    <property type="evidence" value="ECO:0007669"/>
    <property type="project" value="TreeGrafter"/>
</dbReference>
<keyword evidence="5" id="KW-1185">Reference proteome</keyword>
<feature type="region of interest" description="Disordered" evidence="2">
    <location>
        <begin position="59"/>
        <end position="78"/>
    </location>
</feature>
<feature type="domain" description="PEHE" evidence="3">
    <location>
        <begin position="256"/>
        <end position="379"/>
    </location>
</feature>
<dbReference type="AlphaFoldDB" id="A0A6G0YKY6"/>
<proteinExistence type="predicted"/>
<evidence type="ECO:0000259" key="3">
    <source>
        <dbReference type="PROSITE" id="PS52052"/>
    </source>
</evidence>
<accession>A0A6G0YKY6</accession>
<comment type="caution">
    <text evidence="4">The sequence shown here is derived from an EMBL/GenBank/DDBJ whole genome shotgun (WGS) entry which is preliminary data.</text>
</comment>
<dbReference type="PANTHER" id="PTHR21656">
    <property type="entry name" value="MALE-SPECIFIC LETHAL-1 PROTEIN"/>
    <property type="match status" value="1"/>
</dbReference>
<reference evidence="4 5" key="1">
    <citation type="submission" date="2019-08" db="EMBL/GenBank/DDBJ databases">
        <title>Whole genome of Aphis craccivora.</title>
        <authorList>
            <person name="Voronova N.V."/>
            <person name="Shulinski R.S."/>
            <person name="Bandarenka Y.V."/>
            <person name="Zhorov D.G."/>
            <person name="Warner D."/>
        </authorList>
    </citation>
    <scope>NUCLEOTIDE SEQUENCE [LARGE SCALE GENOMIC DNA]</scope>
    <source>
        <strain evidence="4">180601</strain>
        <tissue evidence="4">Whole Body</tissue>
    </source>
</reference>
<name>A0A6G0YKY6_APHCR</name>
<dbReference type="Gene3D" id="6.10.250.2000">
    <property type="match status" value="1"/>
</dbReference>
<organism evidence="4 5">
    <name type="scientific">Aphis craccivora</name>
    <name type="common">Cowpea aphid</name>
    <dbReference type="NCBI Taxonomy" id="307492"/>
    <lineage>
        <taxon>Eukaryota</taxon>
        <taxon>Metazoa</taxon>
        <taxon>Ecdysozoa</taxon>
        <taxon>Arthropoda</taxon>
        <taxon>Hexapoda</taxon>
        <taxon>Insecta</taxon>
        <taxon>Pterygota</taxon>
        <taxon>Neoptera</taxon>
        <taxon>Paraneoptera</taxon>
        <taxon>Hemiptera</taxon>
        <taxon>Sternorrhyncha</taxon>
        <taxon>Aphidomorpha</taxon>
        <taxon>Aphidoidea</taxon>
        <taxon>Aphididae</taxon>
        <taxon>Aphidini</taxon>
        <taxon>Aphis</taxon>
        <taxon>Aphis</taxon>
    </lineage>
</organism>
<keyword evidence="1" id="KW-0175">Coiled coil</keyword>
<feature type="region of interest" description="Disordered" evidence="2">
    <location>
        <begin position="154"/>
        <end position="216"/>
    </location>
</feature>
<sequence>MSAPGRCNSGRGSAISKESRIVNGGGSVVAGGDVNQCEQVLIDQNEMMMGASKITVSADQPVAPPKSRRVYPPSSNETNKLKEFNQVNTMFMQELYNNAVKDKARDKETISELKKQVEFLNQKIAKYEHFVGDLHARYDNLDVLPFTAVSPTCSSGMEDLSSAEQHDQQEQQDVKPKRRRTRQVATKQQSNKDPLESNQTKRARTRNTRAKAANIGKAEGKMQELSLITADSAYYTCLGNYDPVKDEPVSENSNSNLEIPSWRVKTYSSWYSMEGTENMSDDIFESRHYRLELHEQKRKRWDLQRIRELKRVEYLKEGRYKNHPQKSNDNNKEELTTLLPSPSNIKAIEITDKLPVSAFGCNLHIEKDPEPFKFFHSKWCNDGSQVPK</sequence>
<evidence type="ECO:0000313" key="5">
    <source>
        <dbReference type="Proteomes" id="UP000478052"/>
    </source>
</evidence>
<evidence type="ECO:0000256" key="1">
    <source>
        <dbReference type="SAM" id="Coils"/>
    </source>
</evidence>
<evidence type="ECO:0000313" key="4">
    <source>
        <dbReference type="EMBL" id="KAF0757614.1"/>
    </source>
</evidence>
<feature type="compositionally biased region" description="Basic and acidic residues" evidence="2">
    <location>
        <begin position="164"/>
        <end position="175"/>
    </location>
</feature>
<dbReference type="PROSITE" id="PS52052">
    <property type="entry name" value="PEHE"/>
    <property type="match status" value="1"/>
</dbReference>
<gene>
    <name evidence="4" type="ORF">FWK35_00016371</name>
</gene>
<evidence type="ECO:0000256" key="2">
    <source>
        <dbReference type="SAM" id="MobiDB-lite"/>
    </source>
</evidence>
<feature type="coiled-coil region" evidence="1">
    <location>
        <begin position="96"/>
        <end position="130"/>
    </location>
</feature>